<reference evidence="2 3" key="1">
    <citation type="submission" date="2016-10" db="EMBL/GenBank/DDBJ databases">
        <authorList>
            <person name="de Groot N.N."/>
        </authorList>
    </citation>
    <scope>NUCLEOTIDE SEQUENCE [LARGE SCALE GENOMIC DNA]</scope>
    <source>
        <strain evidence="2 3">DSM 44778</strain>
    </source>
</reference>
<dbReference type="AlphaFoldDB" id="A0A1I3RXK9"/>
<evidence type="ECO:0000313" key="3">
    <source>
        <dbReference type="Proteomes" id="UP000199545"/>
    </source>
</evidence>
<evidence type="ECO:0000313" key="2">
    <source>
        <dbReference type="EMBL" id="SFJ50642.1"/>
    </source>
</evidence>
<feature type="transmembrane region" description="Helical" evidence="1">
    <location>
        <begin position="84"/>
        <end position="117"/>
    </location>
</feature>
<feature type="transmembrane region" description="Helical" evidence="1">
    <location>
        <begin position="129"/>
        <end position="155"/>
    </location>
</feature>
<organism evidence="2 3">
    <name type="scientific">Thermoflavimicrobium dichotomicum</name>
    <dbReference type="NCBI Taxonomy" id="46223"/>
    <lineage>
        <taxon>Bacteria</taxon>
        <taxon>Bacillati</taxon>
        <taxon>Bacillota</taxon>
        <taxon>Bacilli</taxon>
        <taxon>Bacillales</taxon>
        <taxon>Thermoactinomycetaceae</taxon>
        <taxon>Thermoflavimicrobium</taxon>
    </lineage>
</organism>
<dbReference type="PANTHER" id="PTHR39165">
    <property type="entry name" value="IG HYPOTHETICAL 17883"/>
    <property type="match status" value="1"/>
</dbReference>
<dbReference type="STRING" id="46223.SAMN05421852_11158"/>
<accession>A0A1I3RXK9</accession>
<dbReference type="EMBL" id="FORR01000011">
    <property type="protein sequence ID" value="SFJ50642.1"/>
    <property type="molecule type" value="Genomic_DNA"/>
</dbReference>
<dbReference type="Proteomes" id="UP000199545">
    <property type="component" value="Unassembled WGS sequence"/>
</dbReference>
<keyword evidence="1" id="KW-0472">Membrane</keyword>
<feature type="transmembrane region" description="Helical" evidence="1">
    <location>
        <begin position="6"/>
        <end position="26"/>
    </location>
</feature>
<dbReference type="PANTHER" id="PTHR39165:SF1">
    <property type="entry name" value="DUF456 DOMAIN-CONTAINING PROTEIN"/>
    <property type="match status" value="1"/>
</dbReference>
<feature type="transmembrane region" description="Helical" evidence="1">
    <location>
        <begin position="47"/>
        <end position="72"/>
    </location>
</feature>
<proteinExistence type="predicted"/>
<evidence type="ECO:0008006" key="4">
    <source>
        <dbReference type="Google" id="ProtNLM"/>
    </source>
</evidence>
<sequence length="158" mass="17885">METIWWIIVIALFVLGYIGIILPVLPDMPFFWAGFVIYHFFIDKVDLGWGFWITVHSMTLLFILGDFVIQGYLTKKYGGSNISVWASIIGMIVSIPFGPIAIVLVPMALIFVIEMLLNKTAKEAFKISLSSIFTLIFSTLFKLVVVTGVLIWFAWKVV</sequence>
<keyword evidence="1" id="KW-0812">Transmembrane</keyword>
<dbReference type="OrthoDB" id="9808460at2"/>
<dbReference type="Pfam" id="PF04306">
    <property type="entry name" value="DUF456"/>
    <property type="match status" value="1"/>
</dbReference>
<evidence type="ECO:0000256" key="1">
    <source>
        <dbReference type="SAM" id="Phobius"/>
    </source>
</evidence>
<keyword evidence="3" id="KW-1185">Reference proteome</keyword>
<protein>
    <recommendedName>
        <fullName evidence="4">DUF456 domain-containing protein</fullName>
    </recommendedName>
</protein>
<dbReference type="InterPro" id="IPR007403">
    <property type="entry name" value="DUF456"/>
</dbReference>
<keyword evidence="1" id="KW-1133">Transmembrane helix</keyword>
<name>A0A1I3RXK9_9BACL</name>
<gene>
    <name evidence="2" type="ORF">SAMN05421852_11158</name>
</gene>
<dbReference type="RefSeq" id="WP_093230512.1">
    <property type="nucleotide sequence ID" value="NZ_FORR01000011.1"/>
</dbReference>